<organism evidence="11 12">
    <name type="scientific">Ornithinibacillus caprae</name>
    <dbReference type="NCBI Taxonomy" id="2678566"/>
    <lineage>
        <taxon>Bacteria</taxon>
        <taxon>Bacillati</taxon>
        <taxon>Bacillota</taxon>
        <taxon>Bacilli</taxon>
        <taxon>Bacillales</taxon>
        <taxon>Bacillaceae</taxon>
        <taxon>Ornithinibacillus</taxon>
    </lineage>
</organism>
<dbReference type="InterPro" id="IPR013792">
    <property type="entry name" value="RNA3'P_cycl/enolpyr_Trfase_a/b"/>
</dbReference>
<dbReference type="Proteomes" id="UP000469125">
    <property type="component" value="Unassembled WGS sequence"/>
</dbReference>
<accession>A0A6N8FG77</accession>
<dbReference type="GO" id="GO:0009073">
    <property type="term" value="P:aromatic amino acid family biosynthetic process"/>
    <property type="evidence" value="ECO:0007669"/>
    <property type="project" value="UniProtKB-KW"/>
</dbReference>
<dbReference type="SUPFAM" id="SSF55205">
    <property type="entry name" value="EPT/RTPC-like"/>
    <property type="match status" value="1"/>
</dbReference>
<dbReference type="InterPro" id="IPR001986">
    <property type="entry name" value="Enolpyruvate_Tfrase_dom"/>
</dbReference>
<keyword evidence="12" id="KW-1185">Reference proteome</keyword>
<feature type="binding site" evidence="9">
    <location>
        <position position="23"/>
    </location>
    <ligand>
        <name>3-phosphoshikimate</name>
        <dbReference type="ChEBI" id="CHEBI:145989"/>
    </ligand>
</feature>
<evidence type="ECO:0000256" key="9">
    <source>
        <dbReference type="HAMAP-Rule" id="MF_00210"/>
    </source>
</evidence>
<evidence type="ECO:0000313" key="12">
    <source>
        <dbReference type="Proteomes" id="UP000469125"/>
    </source>
</evidence>
<comment type="subcellular location">
    <subcellularLocation>
        <location evidence="9">Cytoplasm</location>
    </subcellularLocation>
</comment>
<evidence type="ECO:0000256" key="5">
    <source>
        <dbReference type="ARBA" id="ARBA00022605"/>
    </source>
</evidence>
<protein>
    <recommendedName>
        <fullName evidence="9">3-phosphoshikimate 1-carboxyvinyltransferase</fullName>
        <ecNumber evidence="9">2.5.1.19</ecNumber>
    </recommendedName>
    <alternativeName>
        <fullName evidence="9">5-enolpyruvylshikimate-3-phosphate synthase</fullName>
        <shortName evidence="9">EPSP synthase</shortName>
        <shortName evidence="9">EPSPS</shortName>
    </alternativeName>
</protein>
<feature type="binding site" evidence="9">
    <location>
        <position position="94"/>
    </location>
    <ligand>
        <name>phosphoenolpyruvate</name>
        <dbReference type="ChEBI" id="CHEBI:58702"/>
    </ligand>
</feature>
<comment type="caution">
    <text evidence="11">The sequence shown here is derived from an EMBL/GenBank/DDBJ whole genome shotgun (WGS) entry which is preliminary data.</text>
</comment>
<comment type="catalytic activity">
    <reaction evidence="8">
        <text>3-phosphoshikimate + phosphoenolpyruvate = 5-O-(1-carboxyvinyl)-3-phosphoshikimate + phosphate</text>
        <dbReference type="Rhea" id="RHEA:21256"/>
        <dbReference type="ChEBI" id="CHEBI:43474"/>
        <dbReference type="ChEBI" id="CHEBI:57701"/>
        <dbReference type="ChEBI" id="CHEBI:58702"/>
        <dbReference type="ChEBI" id="CHEBI:145989"/>
        <dbReference type="EC" id="2.5.1.19"/>
    </reaction>
    <physiologicalReaction direction="left-to-right" evidence="8">
        <dbReference type="Rhea" id="RHEA:21257"/>
    </physiologicalReaction>
</comment>
<feature type="binding site" evidence="9">
    <location>
        <position position="167"/>
    </location>
    <ligand>
        <name>3-phosphoshikimate</name>
        <dbReference type="ChEBI" id="CHEBI:145989"/>
    </ligand>
</feature>
<dbReference type="FunFam" id="3.65.10.10:FF:000006">
    <property type="entry name" value="3-phosphoshikimate 1-carboxyvinyltransferase"/>
    <property type="match status" value="1"/>
</dbReference>
<evidence type="ECO:0000313" key="11">
    <source>
        <dbReference type="EMBL" id="MUK87274.1"/>
    </source>
</evidence>
<feature type="binding site" evidence="9">
    <location>
        <position position="169"/>
    </location>
    <ligand>
        <name>3-phosphoshikimate</name>
        <dbReference type="ChEBI" id="CHEBI:145989"/>
    </ligand>
</feature>
<reference evidence="11 12" key="1">
    <citation type="submission" date="2019-11" db="EMBL/GenBank/DDBJ databases">
        <authorList>
            <person name="Li X."/>
        </authorList>
    </citation>
    <scope>NUCLEOTIDE SEQUENCE [LARGE SCALE GENOMIC DNA]</scope>
    <source>
        <strain evidence="11 12">L9</strain>
    </source>
</reference>
<dbReference type="InterPro" id="IPR023193">
    <property type="entry name" value="EPSP_synthase_CS"/>
</dbReference>
<feature type="binding site" evidence="9">
    <location>
        <position position="389"/>
    </location>
    <ligand>
        <name>phosphoenolpyruvate</name>
        <dbReference type="ChEBI" id="CHEBI:58702"/>
    </ligand>
</feature>
<feature type="binding site" evidence="9">
    <location>
        <position position="316"/>
    </location>
    <ligand>
        <name>3-phosphoshikimate</name>
        <dbReference type="ChEBI" id="CHEBI:145989"/>
    </ligand>
</feature>
<evidence type="ECO:0000256" key="4">
    <source>
        <dbReference type="ARBA" id="ARBA00022490"/>
    </source>
</evidence>
<dbReference type="HAMAP" id="MF_00210">
    <property type="entry name" value="EPSP_synth"/>
    <property type="match status" value="1"/>
</dbReference>
<evidence type="ECO:0000256" key="3">
    <source>
        <dbReference type="ARBA" id="ARBA00009948"/>
    </source>
</evidence>
<sequence>MEEYALPLNKPLYGELEVPGDKSISHRAVIFASLAEGTSQISHFLDGEDCMRTVNAFQAMGVSISKNKTTLIVEGTGPSNLKEPSIPLYFGNSGTTTRLMIGLLASLPIFTTVYGDESLSTRPMDRVVNPLKLMKAEINGRANGKLLPLAIDGKQLHGFTYELPVKSAQVKSALLLAGLFANGPTTIIENTPTRNHTENMLKALGATITTRDGNITLSPLEQPLEPLNLYVPGDISSAAFFMVACAIIPKSSLLIRNVGLNETRTGIIDILERMGARIQTKNERVVHGEKIGDVSISQAPLSSTIIEGTIIPRLIDEIPIIALLATQAEGTTIIRNAEELKVKETDRIKAIVDVLQTLGAKIEGTDDGLIIHGRTNLTGGKVKSFGDHRIAMMSVIASLISNEKVFIDDTSSVSISYPSFFSDLNHIITT</sequence>
<evidence type="ECO:0000256" key="2">
    <source>
        <dbReference type="ARBA" id="ARBA00004811"/>
    </source>
</evidence>
<proteinExistence type="inferred from homology"/>
<dbReference type="PIRSF" id="PIRSF000505">
    <property type="entry name" value="EPSPS"/>
    <property type="match status" value="1"/>
</dbReference>
<comment type="similarity">
    <text evidence="3 9">Belongs to the EPSP synthase family.</text>
</comment>
<comment type="caution">
    <text evidence="9">Lacks conserved residue(s) required for the propagation of feature annotation.</text>
</comment>
<feature type="binding site" evidence="9">
    <location>
        <position position="347"/>
    </location>
    <ligand>
        <name>phosphoenolpyruvate</name>
        <dbReference type="ChEBI" id="CHEBI:58702"/>
    </ligand>
</feature>
<feature type="binding site" evidence="9">
    <location>
        <position position="22"/>
    </location>
    <ligand>
        <name>3-phosphoshikimate</name>
        <dbReference type="ChEBI" id="CHEBI:145989"/>
    </ligand>
</feature>
<feature type="binding site" evidence="9">
    <location>
        <position position="27"/>
    </location>
    <ligand>
        <name>3-phosphoshikimate</name>
        <dbReference type="ChEBI" id="CHEBI:145989"/>
    </ligand>
</feature>
<feature type="binding site" evidence="9">
    <location>
        <position position="22"/>
    </location>
    <ligand>
        <name>phosphoenolpyruvate</name>
        <dbReference type="ChEBI" id="CHEBI:58702"/>
    </ligand>
</feature>
<comment type="pathway">
    <text evidence="2 9">Metabolic intermediate biosynthesis; chorismate biosynthesis; chorismate from D-erythrose 4-phosphate and phosphoenolpyruvate: step 6/7.</text>
</comment>
<dbReference type="PROSITE" id="PS00885">
    <property type="entry name" value="EPSP_SYNTHASE_2"/>
    <property type="match status" value="1"/>
</dbReference>
<feature type="active site" description="Proton acceptor" evidence="9">
    <location>
        <position position="316"/>
    </location>
</feature>
<dbReference type="EC" id="2.5.1.19" evidence="9"/>
<dbReference type="PANTHER" id="PTHR21090">
    <property type="entry name" value="AROM/DEHYDROQUINATE SYNTHASE"/>
    <property type="match status" value="1"/>
</dbReference>
<keyword evidence="5 9" id="KW-0028">Amino-acid biosynthesis</keyword>
<feature type="domain" description="Enolpyruvate transferase" evidence="10">
    <location>
        <begin position="10"/>
        <end position="424"/>
    </location>
</feature>
<dbReference type="InterPro" id="IPR006264">
    <property type="entry name" value="EPSP_synthase"/>
</dbReference>
<dbReference type="FunFam" id="3.65.10.10:FF:000005">
    <property type="entry name" value="3-phosphoshikimate 1-carboxyvinyltransferase"/>
    <property type="match status" value="1"/>
</dbReference>
<feature type="binding site" evidence="9">
    <location>
        <position position="343"/>
    </location>
    <ligand>
        <name>3-phosphoshikimate</name>
        <dbReference type="ChEBI" id="CHEBI:145989"/>
    </ligand>
</feature>
<feature type="binding site" evidence="9">
    <location>
        <position position="122"/>
    </location>
    <ligand>
        <name>phosphoenolpyruvate</name>
        <dbReference type="ChEBI" id="CHEBI:58702"/>
    </ligand>
</feature>
<dbReference type="Pfam" id="PF00275">
    <property type="entry name" value="EPSP_synthase"/>
    <property type="match status" value="1"/>
</dbReference>
<keyword evidence="6 9" id="KW-0808">Transferase</keyword>
<dbReference type="GO" id="GO:0009423">
    <property type="term" value="P:chorismate biosynthetic process"/>
    <property type="evidence" value="ECO:0007669"/>
    <property type="project" value="UniProtKB-UniRule"/>
</dbReference>
<gene>
    <name evidence="9 11" type="primary">aroA</name>
    <name evidence="11" type="ORF">GMD78_02510</name>
</gene>
<dbReference type="PROSITE" id="PS00104">
    <property type="entry name" value="EPSP_SYNTHASE_1"/>
    <property type="match status" value="1"/>
</dbReference>
<evidence type="ECO:0000256" key="1">
    <source>
        <dbReference type="ARBA" id="ARBA00002174"/>
    </source>
</evidence>
<dbReference type="Gene3D" id="3.65.10.10">
    <property type="entry name" value="Enolpyruvate transferase domain"/>
    <property type="match status" value="2"/>
</dbReference>
<keyword evidence="4 9" id="KW-0963">Cytoplasm</keyword>
<dbReference type="CDD" id="cd01556">
    <property type="entry name" value="EPSP_synthase"/>
    <property type="match status" value="1"/>
</dbReference>
<dbReference type="EMBL" id="WOCA01000001">
    <property type="protein sequence ID" value="MUK87274.1"/>
    <property type="molecule type" value="Genomic_DNA"/>
</dbReference>
<keyword evidence="7 9" id="KW-0057">Aromatic amino acid biosynthesis</keyword>
<dbReference type="NCBIfam" id="TIGR01356">
    <property type="entry name" value="aroA"/>
    <property type="match status" value="1"/>
</dbReference>
<dbReference type="GO" id="GO:0003866">
    <property type="term" value="F:3-phosphoshikimate 1-carboxyvinyltransferase activity"/>
    <property type="evidence" value="ECO:0007669"/>
    <property type="project" value="UniProtKB-UniRule"/>
</dbReference>
<dbReference type="GO" id="GO:0005737">
    <property type="term" value="C:cytoplasm"/>
    <property type="evidence" value="ECO:0007669"/>
    <property type="project" value="UniProtKB-SubCell"/>
</dbReference>
<dbReference type="UniPathway" id="UPA00053">
    <property type="reaction ID" value="UER00089"/>
</dbReference>
<name>A0A6N8FG77_9BACI</name>
<evidence type="ECO:0000259" key="10">
    <source>
        <dbReference type="Pfam" id="PF00275"/>
    </source>
</evidence>
<dbReference type="GO" id="GO:0008652">
    <property type="term" value="P:amino acid biosynthetic process"/>
    <property type="evidence" value="ECO:0007669"/>
    <property type="project" value="UniProtKB-KW"/>
</dbReference>
<dbReference type="RefSeq" id="WP_155666803.1">
    <property type="nucleotide sequence ID" value="NZ_WOCA01000001.1"/>
</dbReference>
<evidence type="ECO:0000256" key="6">
    <source>
        <dbReference type="ARBA" id="ARBA00022679"/>
    </source>
</evidence>
<dbReference type="PANTHER" id="PTHR21090:SF5">
    <property type="entry name" value="PENTAFUNCTIONAL AROM POLYPEPTIDE"/>
    <property type="match status" value="1"/>
</dbReference>
<dbReference type="AlphaFoldDB" id="A0A6N8FG77"/>
<comment type="subunit">
    <text evidence="9">Monomer.</text>
</comment>
<dbReference type="InterPro" id="IPR036968">
    <property type="entry name" value="Enolpyruvate_Tfrase_sf"/>
</dbReference>
<evidence type="ECO:0000256" key="8">
    <source>
        <dbReference type="ARBA" id="ARBA00044633"/>
    </source>
</evidence>
<feature type="binding site" evidence="9">
    <location>
        <position position="169"/>
    </location>
    <ligand>
        <name>phosphoenolpyruvate</name>
        <dbReference type="ChEBI" id="CHEBI:58702"/>
    </ligand>
</feature>
<comment type="function">
    <text evidence="1 9">Catalyzes the transfer of the enolpyruvyl moiety of phosphoenolpyruvate (PEP) to the 5-hydroxyl of shikimate-3-phosphate (S3P) to produce enolpyruvyl shikimate-3-phosphate and inorganic phosphate.</text>
</comment>
<evidence type="ECO:0000256" key="7">
    <source>
        <dbReference type="ARBA" id="ARBA00023141"/>
    </source>
</evidence>